<keyword evidence="2" id="KW-1185">Reference proteome</keyword>
<evidence type="ECO:0000313" key="1">
    <source>
        <dbReference type="EMBL" id="MFD1461259.1"/>
    </source>
</evidence>
<protein>
    <submittedName>
        <fullName evidence="1">Uncharacterized protein</fullName>
    </submittedName>
</protein>
<accession>A0ABW4D9T2</accession>
<gene>
    <name evidence="1" type="ORF">ACFQ5D_07350</name>
</gene>
<proteinExistence type="predicted"/>
<dbReference type="EMBL" id="JBHTNZ010000006">
    <property type="protein sequence ID" value="MFD1461259.1"/>
    <property type="molecule type" value="Genomic_DNA"/>
</dbReference>
<sequence length="177" mass="21225">MKNLNDSKMNFSSVNYFKQQEYRDITESYSLTNEEVRGFYDMLWSMLIYEDRTYEVWKYIRENSDETEPEDVQVPLPDCTEKFMSMLEQNLMREYGSNVLGHYEQAYQQEKVDFELYKIDGMNVRGRALYPYLSIINNSYKNRDDHDANIVNKLIEIVVKLTDIKFPVECEQSQLVH</sequence>
<evidence type="ECO:0000313" key="2">
    <source>
        <dbReference type="Proteomes" id="UP001597340"/>
    </source>
</evidence>
<reference evidence="2" key="1">
    <citation type="journal article" date="2019" name="Int. J. Syst. Evol. Microbiol.">
        <title>The Global Catalogue of Microorganisms (GCM) 10K type strain sequencing project: providing services to taxonomists for standard genome sequencing and annotation.</title>
        <authorList>
            <consortium name="The Broad Institute Genomics Platform"/>
            <consortium name="The Broad Institute Genome Sequencing Center for Infectious Disease"/>
            <person name="Wu L."/>
            <person name="Ma J."/>
        </authorList>
    </citation>
    <scope>NUCLEOTIDE SEQUENCE [LARGE SCALE GENOMIC DNA]</scope>
    <source>
        <strain evidence="2">CCM 9147</strain>
    </source>
</reference>
<name>A0ABW4D9T2_9BACL</name>
<dbReference type="RefSeq" id="WP_229526183.1">
    <property type="nucleotide sequence ID" value="NZ_JAFFQR010000112.1"/>
</dbReference>
<comment type="caution">
    <text evidence="1">The sequence shown here is derived from an EMBL/GenBank/DDBJ whole genome shotgun (WGS) entry which is preliminary data.</text>
</comment>
<dbReference type="Proteomes" id="UP001597340">
    <property type="component" value="Unassembled WGS sequence"/>
</dbReference>
<organism evidence="1 2">
    <name type="scientific">Paenibacillus farraposensis</name>
    <dbReference type="NCBI Taxonomy" id="2807095"/>
    <lineage>
        <taxon>Bacteria</taxon>
        <taxon>Bacillati</taxon>
        <taxon>Bacillota</taxon>
        <taxon>Bacilli</taxon>
        <taxon>Bacillales</taxon>
        <taxon>Paenibacillaceae</taxon>
        <taxon>Paenibacillus</taxon>
    </lineage>
</organism>